<dbReference type="EMBL" id="QWEZ01000001">
    <property type="protein sequence ID" value="RRJ84353.1"/>
    <property type="molecule type" value="Genomic_DNA"/>
</dbReference>
<reference evidence="1 2" key="1">
    <citation type="submission" date="2018-08" db="EMBL/GenBank/DDBJ databases">
        <authorList>
            <person name="Khan S.A."/>
        </authorList>
    </citation>
    <scope>NUCLEOTIDE SEQUENCE [LARGE SCALE GENOMIC DNA]</scope>
    <source>
        <strain evidence="1 2">GTF-13</strain>
    </source>
</reference>
<organism evidence="1 2">
    <name type="scientific">Aestuariirhabdus litorea</name>
    <dbReference type="NCBI Taxonomy" id="2528527"/>
    <lineage>
        <taxon>Bacteria</taxon>
        <taxon>Pseudomonadati</taxon>
        <taxon>Pseudomonadota</taxon>
        <taxon>Gammaproteobacteria</taxon>
        <taxon>Oceanospirillales</taxon>
        <taxon>Aestuariirhabdaceae</taxon>
        <taxon>Aestuariirhabdus</taxon>
    </lineage>
</organism>
<evidence type="ECO:0000313" key="1">
    <source>
        <dbReference type="EMBL" id="RRJ84353.1"/>
    </source>
</evidence>
<protein>
    <submittedName>
        <fullName evidence="1">Uncharacterized protein</fullName>
    </submittedName>
</protein>
<keyword evidence="2" id="KW-1185">Reference proteome</keyword>
<sequence length="91" mass="10265">MQEGPWPPVKGDRDSGLHLELEYVMGLHNYRAAAANELQLGTFDRDLWHWALSMEDGHISAAHAIYVRLRAEVLAQGSLDSDRLNGCSYRD</sequence>
<evidence type="ECO:0000313" key="2">
    <source>
        <dbReference type="Proteomes" id="UP000280792"/>
    </source>
</evidence>
<gene>
    <name evidence="1" type="ORF">D0544_04395</name>
</gene>
<proteinExistence type="predicted"/>
<dbReference type="AlphaFoldDB" id="A0A3P3VUB4"/>
<name>A0A3P3VUB4_9GAMM</name>
<dbReference type="Proteomes" id="UP000280792">
    <property type="component" value="Unassembled WGS sequence"/>
</dbReference>
<reference evidence="1 2" key="2">
    <citation type="submission" date="2018-12" db="EMBL/GenBank/DDBJ databases">
        <title>Simiduia agarivorans gen. nov., sp. nov., a marine, agarolytic bacterium isolated from shallow coastal water from Keelung, Taiwan.</title>
        <authorList>
            <person name="Shieh W.Y."/>
        </authorList>
    </citation>
    <scope>NUCLEOTIDE SEQUENCE [LARGE SCALE GENOMIC DNA]</scope>
    <source>
        <strain evidence="1 2">GTF-13</strain>
    </source>
</reference>
<accession>A0A3P3VUB4</accession>
<comment type="caution">
    <text evidence="1">The sequence shown here is derived from an EMBL/GenBank/DDBJ whole genome shotgun (WGS) entry which is preliminary data.</text>
</comment>